<feature type="active site" description="Proton acceptor" evidence="3">
    <location>
        <position position="282"/>
    </location>
</feature>
<dbReference type="PRINTS" id="PR00368">
    <property type="entry name" value="FADPNR"/>
</dbReference>
<gene>
    <name evidence="6" type="ordered locus">Shel_03870</name>
</gene>
<dbReference type="STRING" id="471855.Shel_03870"/>
<dbReference type="eggNOG" id="COG1053">
    <property type="taxonomic scope" value="Bacteria"/>
</dbReference>
<dbReference type="InterPro" id="IPR030664">
    <property type="entry name" value="SdhA/FrdA/AprA"/>
</dbReference>
<dbReference type="HOGENOM" id="CLU_014312_8_1_11"/>
<evidence type="ECO:0000259" key="4">
    <source>
        <dbReference type="Pfam" id="PF00890"/>
    </source>
</evidence>
<dbReference type="SUPFAM" id="SSF51905">
    <property type="entry name" value="FAD/NAD(P)-binding domain"/>
    <property type="match status" value="1"/>
</dbReference>
<evidence type="ECO:0000313" key="7">
    <source>
        <dbReference type="Proteomes" id="UP000002026"/>
    </source>
</evidence>
<dbReference type="Gene3D" id="1.20.58.100">
    <property type="entry name" value="Fumarate reductase/succinate dehydrogenase flavoprotein-like, C-terminal domain"/>
    <property type="match status" value="1"/>
</dbReference>
<dbReference type="Pfam" id="PF00890">
    <property type="entry name" value="FAD_binding_2"/>
    <property type="match status" value="1"/>
</dbReference>
<evidence type="ECO:0000256" key="3">
    <source>
        <dbReference type="PIRSR" id="PIRSR630664-50"/>
    </source>
</evidence>
<proteinExistence type="predicted"/>
<feature type="domain" description="FAD-dependent oxidoreductase 2 FAD-binding" evidence="4">
    <location>
        <begin position="4"/>
        <end position="379"/>
    </location>
</feature>
<dbReference type="GO" id="GO:0009061">
    <property type="term" value="P:anaerobic respiration"/>
    <property type="evidence" value="ECO:0007669"/>
    <property type="project" value="TreeGrafter"/>
</dbReference>
<dbReference type="PROSITE" id="PS51257">
    <property type="entry name" value="PROKAR_LIPOPROTEIN"/>
    <property type="match status" value="1"/>
</dbReference>
<dbReference type="EMBL" id="CP001684">
    <property type="protein sequence ID" value="ACV21448.1"/>
    <property type="molecule type" value="Genomic_DNA"/>
</dbReference>
<dbReference type="KEGG" id="shi:Shel_03870"/>
<dbReference type="GO" id="GO:0009055">
    <property type="term" value="F:electron transfer activity"/>
    <property type="evidence" value="ECO:0007669"/>
    <property type="project" value="TreeGrafter"/>
</dbReference>
<keyword evidence="2" id="KW-0560">Oxidoreductase</keyword>
<protein>
    <submittedName>
        <fullName evidence="6">Succinate dehydrogenase/fumarate reductase flavoprotein subunit</fullName>
    </submittedName>
</protein>
<evidence type="ECO:0000256" key="1">
    <source>
        <dbReference type="ARBA" id="ARBA00022630"/>
    </source>
</evidence>
<dbReference type="SUPFAM" id="SSF46977">
    <property type="entry name" value="Succinate dehydrogenase/fumarate reductase flavoprotein C-terminal domain"/>
    <property type="match status" value="1"/>
</dbReference>
<dbReference type="GO" id="GO:0005886">
    <property type="term" value="C:plasma membrane"/>
    <property type="evidence" value="ECO:0007669"/>
    <property type="project" value="TreeGrafter"/>
</dbReference>
<evidence type="ECO:0000313" key="6">
    <source>
        <dbReference type="EMBL" id="ACV21448.1"/>
    </source>
</evidence>
<organism evidence="6 7">
    <name type="scientific">Slackia heliotrinireducens (strain ATCC 29202 / DSM 20476 / NCTC 11029 / RHS 1)</name>
    <name type="common">Peptococcus heliotrinreducens</name>
    <dbReference type="NCBI Taxonomy" id="471855"/>
    <lineage>
        <taxon>Bacteria</taxon>
        <taxon>Bacillati</taxon>
        <taxon>Actinomycetota</taxon>
        <taxon>Coriobacteriia</taxon>
        <taxon>Eggerthellales</taxon>
        <taxon>Eggerthellaceae</taxon>
        <taxon>Slackia</taxon>
    </lineage>
</organism>
<dbReference type="InterPro" id="IPR036188">
    <property type="entry name" value="FAD/NAD-bd_sf"/>
</dbReference>
<keyword evidence="7" id="KW-1185">Reference proteome</keyword>
<dbReference type="Gene3D" id="3.90.700.10">
    <property type="entry name" value="Succinate dehydrogenase/fumarate reductase flavoprotein, catalytic domain"/>
    <property type="match status" value="1"/>
</dbReference>
<dbReference type="GO" id="GO:0000104">
    <property type="term" value="F:succinate dehydrogenase activity"/>
    <property type="evidence" value="ECO:0007669"/>
    <property type="project" value="TreeGrafter"/>
</dbReference>
<dbReference type="InterPro" id="IPR015939">
    <property type="entry name" value="Fum_Rdtase/Succ_DH_flav-like_C"/>
</dbReference>
<name>C7N2E2_SLAHD</name>
<dbReference type="InterPro" id="IPR027477">
    <property type="entry name" value="Succ_DH/fumarate_Rdtase_cat_sf"/>
</dbReference>
<reference evidence="6 7" key="1">
    <citation type="journal article" date="2009" name="Stand. Genomic Sci.">
        <title>Complete genome sequence of Slackia heliotrinireducens type strain (RHS 1).</title>
        <authorList>
            <person name="Pukall R."/>
            <person name="Lapidus A."/>
            <person name="Nolan M."/>
            <person name="Copeland A."/>
            <person name="Glavina Del Rio T."/>
            <person name="Lucas S."/>
            <person name="Chen F."/>
            <person name="Tice H."/>
            <person name="Cheng J.F."/>
            <person name="Chertkov O."/>
            <person name="Bruce D."/>
            <person name="Goodwin L."/>
            <person name="Kuske C."/>
            <person name="Brettin T."/>
            <person name="Detter J.C."/>
            <person name="Han C."/>
            <person name="Pitluck S."/>
            <person name="Pati A."/>
            <person name="Mavrommatis K."/>
            <person name="Ivanova N."/>
            <person name="Ovchinnikova G."/>
            <person name="Chen A."/>
            <person name="Palaniappan K."/>
            <person name="Schneider S."/>
            <person name="Rohde M."/>
            <person name="Chain P."/>
            <person name="D'haeseleer P."/>
            <person name="Goker M."/>
            <person name="Bristow J."/>
            <person name="Eisen J.A."/>
            <person name="Markowitz V."/>
            <person name="Kyrpides N.C."/>
            <person name="Klenk H.P."/>
            <person name="Hugenholtz P."/>
        </authorList>
    </citation>
    <scope>NUCLEOTIDE SEQUENCE [LARGE SCALE GENOMIC DNA]</scope>
    <source>
        <strain evidence="7">ATCC 29202 / DSM 20476 / NCTC 11029 / RHS 1</strain>
    </source>
</reference>
<dbReference type="PANTHER" id="PTHR11632:SF53">
    <property type="entry name" value="SUCCINATE DEHYDROGENASE FLAVOPROTEIN SUBUNIT"/>
    <property type="match status" value="1"/>
</dbReference>
<dbReference type="GO" id="GO:0050660">
    <property type="term" value="F:flavin adenine dinucleotide binding"/>
    <property type="evidence" value="ECO:0007669"/>
    <property type="project" value="TreeGrafter"/>
</dbReference>
<dbReference type="SUPFAM" id="SSF56425">
    <property type="entry name" value="Succinate dehydrogenase/fumarate reductase flavoprotein, catalytic domain"/>
    <property type="match status" value="1"/>
</dbReference>
<dbReference type="GO" id="GO:0033765">
    <property type="term" value="F:steroid dehydrogenase activity, acting on the CH-CH group of donors"/>
    <property type="evidence" value="ECO:0007669"/>
    <property type="project" value="UniProtKB-ARBA"/>
</dbReference>
<dbReference type="RefSeq" id="WP_012797555.1">
    <property type="nucleotide sequence ID" value="NC_013165.1"/>
</dbReference>
<dbReference type="AlphaFoldDB" id="C7N2E2"/>
<accession>C7N2E2</accession>
<dbReference type="PANTHER" id="PTHR11632">
    <property type="entry name" value="SUCCINATE DEHYDROGENASE 2 FLAVOPROTEIN SUBUNIT"/>
    <property type="match status" value="1"/>
</dbReference>
<keyword evidence="1" id="KW-0285">Flavoprotein</keyword>
<dbReference type="InterPro" id="IPR037099">
    <property type="entry name" value="Fum_R/Succ_DH_flav-like_C_sf"/>
</dbReference>
<feature type="domain" description="Fumarate reductase/succinate dehydrogenase flavoprotein-like C-terminal" evidence="5">
    <location>
        <begin position="433"/>
        <end position="528"/>
    </location>
</feature>
<evidence type="ECO:0000259" key="5">
    <source>
        <dbReference type="Pfam" id="PF02910"/>
    </source>
</evidence>
<evidence type="ECO:0000256" key="2">
    <source>
        <dbReference type="ARBA" id="ARBA00023002"/>
    </source>
</evidence>
<dbReference type="Proteomes" id="UP000002026">
    <property type="component" value="Chromosome"/>
</dbReference>
<dbReference type="InterPro" id="IPR003953">
    <property type="entry name" value="FAD-dep_OxRdtase_2_FAD-bd"/>
</dbReference>
<dbReference type="Pfam" id="PF02910">
    <property type="entry name" value="Succ_DH_flav_C"/>
    <property type="match status" value="1"/>
</dbReference>
<sequence>MDRVVVIGSGIAGCACAVRLAEAGVHVTLISPFPSERSQSVMAAGGINAVLENCEAGDSVAGHIDDTMRGGRGIAGRAAVGSLCEHASDVVEYLERIGTVFTLDKDGSLARRAFGGQTHRRTYYCGSSTGKQIVSALVMEVRRFEARGLIQRRLWSCFHSALIQDGRCHGAILFDEASGGLTMELADALVVATGGQNALFGKTTGSTQCDGYAAGKLFMQGVDLKNLEFIQYHPTTLETPQKRILVSEAVRGEGGRLFYLDGDERVYFMEEKYGERGNLMPRDVVSQQMAAVGRQVYLDATVLGKRVIDERLSEVRDVCRKYRGIDIAKEPIPVAPSVHFFMGGIAVDNSHETNVENLFAIGECASMYHGANRLGGNSLLSAIYSGWVAADAIAGCDSVRTAPDFSTLLSEESRKLARMCDASGTVPAARVRDVLTETMDRKMGVVRDGTALADGVADIDRCLSDVDKISYDPHVMMYMNYCLPGLLVLARAALACAEHRTESRGAHVRSDYPAARDDFAFASIVSYNEGEFKVWLDKDGRYER</sequence>
<dbReference type="Gene3D" id="3.50.50.60">
    <property type="entry name" value="FAD/NAD(P)-binding domain"/>
    <property type="match status" value="1"/>
</dbReference>